<protein>
    <recommendedName>
        <fullName evidence="1">IstB-like ATP-binding domain-containing protein</fullName>
    </recommendedName>
</protein>
<dbReference type="EMBL" id="LAZR01007568">
    <property type="protein sequence ID" value="KKM84437.1"/>
    <property type="molecule type" value="Genomic_DNA"/>
</dbReference>
<dbReference type="Gene3D" id="3.40.50.300">
    <property type="entry name" value="P-loop containing nucleotide triphosphate hydrolases"/>
    <property type="match status" value="1"/>
</dbReference>
<dbReference type="InterPro" id="IPR027417">
    <property type="entry name" value="P-loop_NTPase"/>
</dbReference>
<organism evidence="2">
    <name type="scientific">marine sediment metagenome</name>
    <dbReference type="NCBI Taxonomy" id="412755"/>
    <lineage>
        <taxon>unclassified sequences</taxon>
        <taxon>metagenomes</taxon>
        <taxon>ecological metagenomes</taxon>
    </lineage>
</organism>
<evidence type="ECO:0000313" key="2">
    <source>
        <dbReference type="EMBL" id="KKM84437.1"/>
    </source>
</evidence>
<dbReference type="GO" id="GO:0005524">
    <property type="term" value="F:ATP binding"/>
    <property type="evidence" value="ECO:0007669"/>
    <property type="project" value="InterPro"/>
</dbReference>
<dbReference type="InterPro" id="IPR002611">
    <property type="entry name" value="IstB_ATP-bd"/>
</dbReference>
<evidence type="ECO:0000259" key="1">
    <source>
        <dbReference type="Pfam" id="PF01695"/>
    </source>
</evidence>
<accession>A0A0F9NT23</accession>
<name>A0A0F9NT23_9ZZZZ</name>
<dbReference type="AlphaFoldDB" id="A0A0F9NT23"/>
<dbReference type="Pfam" id="PF01695">
    <property type="entry name" value="IstB_IS21"/>
    <property type="match status" value="1"/>
</dbReference>
<feature type="domain" description="IstB-like ATP-binding" evidence="1">
    <location>
        <begin position="36"/>
        <end position="197"/>
    </location>
</feature>
<proteinExistence type="predicted"/>
<sequence length="229" mass="27357">MNIWWRKCTKCDKEALIYDFKTDSKYDCKCKIKAYQKRNLEMELEKSGLPSHAYRNKLLLEYDLVVDYKGNSFKKSKVTTYRKEFKYKNNRNNLYFWGQPDTQKTITACWIGKELLKQKFKVKFISLASLIPLLTDFKLNANDYLYTDFLIIDKLKTKPYSFQLSSLETFLEQRLTQYHTATCFTSNLSIYELKTIFNISIESIIKRNVILAEFKDVVPPMDFEDFNWD</sequence>
<reference evidence="2" key="1">
    <citation type="journal article" date="2015" name="Nature">
        <title>Complex archaea that bridge the gap between prokaryotes and eukaryotes.</title>
        <authorList>
            <person name="Spang A."/>
            <person name="Saw J.H."/>
            <person name="Jorgensen S.L."/>
            <person name="Zaremba-Niedzwiedzka K."/>
            <person name="Martijn J."/>
            <person name="Lind A.E."/>
            <person name="van Eijk R."/>
            <person name="Schleper C."/>
            <person name="Guy L."/>
            <person name="Ettema T.J."/>
        </authorList>
    </citation>
    <scope>NUCLEOTIDE SEQUENCE</scope>
</reference>
<comment type="caution">
    <text evidence="2">The sequence shown here is derived from an EMBL/GenBank/DDBJ whole genome shotgun (WGS) entry which is preliminary data.</text>
</comment>
<dbReference type="SUPFAM" id="SSF52540">
    <property type="entry name" value="P-loop containing nucleoside triphosphate hydrolases"/>
    <property type="match status" value="1"/>
</dbReference>
<gene>
    <name evidence="2" type="ORF">LCGC14_1299200</name>
</gene>